<dbReference type="PROSITE" id="PS51084">
    <property type="entry name" value="HIT_2"/>
    <property type="match status" value="1"/>
</dbReference>
<dbReference type="GO" id="GO:0005634">
    <property type="term" value="C:nucleus"/>
    <property type="evidence" value="ECO:0007669"/>
    <property type="project" value="UniProtKB-SubCell"/>
</dbReference>
<evidence type="ECO:0000256" key="5">
    <source>
        <dbReference type="ARBA" id="ARBA00023125"/>
    </source>
</evidence>
<keyword evidence="7" id="KW-0539">Nucleus</keyword>
<dbReference type="GO" id="GO:0003697">
    <property type="term" value="F:single-stranded DNA binding"/>
    <property type="evidence" value="ECO:0007669"/>
    <property type="project" value="TreeGrafter"/>
</dbReference>
<dbReference type="GO" id="GO:1990165">
    <property type="term" value="F:single-strand break-containing DNA binding"/>
    <property type="evidence" value="ECO:0007669"/>
    <property type="project" value="TreeGrafter"/>
</dbReference>
<dbReference type="SUPFAM" id="SSF54197">
    <property type="entry name" value="HIT-like"/>
    <property type="match status" value="1"/>
</dbReference>
<feature type="domain" description="HIT" evidence="9">
    <location>
        <begin position="26"/>
        <end position="130"/>
    </location>
</feature>
<dbReference type="PANTHER" id="PTHR12486:SF4">
    <property type="entry name" value="APRATAXIN"/>
    <property type="match status" value="1"/>
</dbReference>
<evidence type="ECO:0000313" key="11">
    <source>
        <dbReference type="Proteomes" id="UP001329430"/>
    </source>
</evidence>
<evidence type="ECO:0000256" key="3">
    <source>
        <dbReference type="ARBA" id="ARBA00022763"/>
    </source>
</evidence>
<keyword evidence="5" id="KW-0238">DNA-binding</keyword>
<dbReference type="Pfam" id="PF11969">
    <property type="entry name" value="DcpS_C"/>
    <property type="match status" value="1"/>
</dbReference>
<evidence type="ECO:0000256" key="4">
    <source>
        <dbReference type="ARBA" id="ARBA00022833"/>
    </source>
</evidence>
<gene>
    <name evidence="10" type="ORF">RI129_010630</name>
</gene>
<dbReference type="GO" id="GO:0033699">
    <property type="term" value="F:DNA 5'-adenosine monophosphate hydrolase activity"/>
    <property type="evidence" value="ECO:0007669"/>
    <property type="project" value="TreeGrafter"/>
</dbReference>
<evidence type="ECO:0000256" key="1">
    <source>
        <dbReference type="ARBA" id="ARBA00004123"/>
    </source>
</evidence>
<dbReference type="GO" id="GO:0046872">
    <property type="term" value="F:metal ion binding"/>
    <property type="evidence" value="ECO:0007669"/>
    <property type="project" value="UniProtKB-KW"/>
</dbReference>
<sequence length="199" mass="22987">MSIKRSRSISDNLNASKKRKPTNYWALGLLDTMKDPESIVMEDNLVVIIKDKYPKAEYHYLILPKEDISNLKQVDKEHVSLLEHMHQVALDLSKDDSHKHKNFKIGYHAEPSMVRLHLHLISDDMISSCLKTKKHWNSYNSSFFIDSTDICKELAIEGVIKLPTSEVCKQLLNTALKCHKCDFVPKHMPNLKDHLSSHK</sequence>
<dbReference type="Pfam" id="PF16278">
    <property type="entry name" value="zf-C2HE"/>
    <property type="match status" value="1"/>
</dbReference>
<evidence type="ECO:0000259" key="9">
    <source>
        <dbReference type="PROSITE" id="PS51084"/>
    </source>
</evidence>
<proteinExistence type="predicted"/>
<comment type="caution">
    <text evidence="10">The sequence shown here is derived from an EMBL/GenBank/DDBJ whole genome shotgun (WGS) entry which is preliminary data.</text>
</comment>
<dbReference type="GO" id="GO:0003725">
    <property type="term" value="F:double-stranded RNA binding"/>
    <property type="evidence" value="ECO:0007669"/>
    <property type="project" value="TreeGrafter"/>
</dbReference>
<organism evidence="10 11">
    <name type="scientific">Pyrocoelia pectoralis</name>
    <dbReference type="NCBI Taxonomy" id="417401"/>
    <lineage>
        <taxon>Eukaryota</taxon>
        <taxon>Metazoa</taxon>
        <taxon>Ecdysozoa</taxon>
        <taxon>Arthropoda</taxon>
        <taxon>Hexapoda</taxon>
        <taxon>Insecta</taxon>
        <taxon>Pterygota</taxon>
        <taxon>Neoptera</taxon>
        <taxon>Endopterygota</taxon>
        <taxon>Coleoptera</taxon>
        <taxon>Polyphaga</taxon>
        <taxon>Elateriformia</taxon>
        <taxon>Elateroidea</taxon>
        <taxon>Lampyridae</taxon>
        <taxon>Lampyrinae</taxon>
        <taxon>Pyrocoelia</taxon>
    </lineage>
</organism>
<dbReference type="InterPro" id="IPR036265">
    <property type="entry name" value="HIT-like_sf"/>
</dbReference>
<keyword evidence="3" id="KW-0227">DNA damage</keyword>
<keyword evidence="2" id="KW-0479">Metal-binding</keyword>
<dbReference type="FunFam" id="3.30.428.10:FF:000004">
    <property type="entry name" value="aprataxin isoform X2"/>
    <property type="match status" value="1"/>
</dbReference>
<reference evidence="10 11" key="1">
    <citation type="journal article" date="2024" name="Insects">
        <title>An Improved Chromosome-Level Genome Assembly of the Firefly Pyrocoelia pectoralis.</title>
        <authorList>
            <person name="Fu X."/>
            <person name="Meyer-Rochow V.B."/>
            <person name="Ballantyne L."/>
            <person name="Zhu X."/>
        </authorList>
    </citation>
    <scope>NUCLEOTIDE SEQUENCE [LARGE SCALE GENOMIC DNA]</scope>
    <source>
        <strain evidence="10">XCY_ONT2</strain>
    </source>
</reference>
<dbReference type="AlphaFoldDB" id="A0AAN7V4I4"/>
<accession>A0AAN7V4I4</accession>
<dbReference type="InterPro" id="IPR011146">
    <property type="entry name" value="HIT-like"/>
</dbReference>
<comment type="subcellular location">
    <subcellularLocation>
        <location evidence="1">Nucleus</location>
    </subcellularLocation>
</comment>
<dbReference type="GO" id="GO:0000012">
    <property type="term" value="P:single strand break repair"/>
    <property type="evidence" value="ECO:0007669"/>
    <property type="project" value="TreeGrafter"/>
</dbReference>
<dbReference type="GO" id="GO:0030983">
    <property type="term" value="F:mismatched DNA binding"/>
    <property type="evidence" value="ECO:0007669"/>
    <property type="project" value="TreeGrafter"/>
</dbReference>
<evidence type="ECO:0000256" key="8">
    <source>
        <dbReference type="PROSITE-ProRule" id="PRU00464"/>
    </source>
</evidence>
<dbReference type="PANTHER" id="PTHR12486">
    <property type="entry name" value="APRATAXIN-RELATED"/>
    <property type="match status" value="1"/>
</dbReference>
<name>A0AAN7V4I4_9COLE</name>
<dbReference type="EMBL" id="JAVRBK010000008">
    <property type="protein sequence ID" value="KAK5639819.1"/>
    <property type="molecule type" value="Genomic_DNA"/>
</dbReference>
<keyword evidence="6" id="KW-0234">DNA repair</keyword>
<comment type="caution">
    <text evidence="8">Lacks conserved residue(s) required for the propagation of feature annotation.</text>
</comment>
<evidence type="ECO:0000313" key="10">
    <source>
        <dbReference type="EMBL" id="KAK5639819.1"/>
    </source>
</evidence>
<evidence type="ECO:0000256" key="7">
    <source>
        <dbReference type="ARBA" id="ARBA00023242"/>
    </source>
</evidence>
<dbReference type="Gene3D" id="3.30.428.10">
    <property type="entry name" value="HIT-like"/>
    <property type="match status" value="1"/>
</dbReference>
<evidence type="ECO:0000256" key="2">
    <source>
        <dbReference type="ARBA" id="ARBA00022723"/>
    </source>
</evidence>
<keyword evidence="4" id="KW-0862">Zinc</keyword>
<keyword evidence="11" id="KW-1185">Reference proteome</keyword>
<dbReference type="Proteomes" id="UP001329430">
    <property type="component" value="Chromosome 8"/>
</dbReference>
<dbReference type="InterPro" id="IPR032566">
    <property type="entry name" value="Znf-C2HE"/>
</dbReference>
<evidence type="ECO:0000256" key="6">
    <source>
        <dbReference type="ARBA" id="ARBA00023204"/>
    </source>
</evidence>
<protein>
    <recommendedName>
        <fullName evidence="9">HIT domain-containing protein</fullName>
    </recommendedName>
</protein>